<feature type="transmembrane region" description="Helical" evidence="1">
    <location>
        <begin position="43"/>
        <end position="62"/>
    </location>
</feature>
<feature type="signal peptide" evidence="2">
    <location>
        <begin position="1"/>
        <end position="24"/>
    </location>
</feature>
<keyword evidence="4" id="KW-1185">Reference proteome</keyword>
<keyword evidence="1" id="KW-0812">Transmembrane</keyword>
<evidence type="ECO:0008006" key="5">
    <source>
        <dbReference type="Google" id="ProtNLM"/>
    </source>
</evidence>
<dbReference type="Proteomes" id="UP000237105">
    <property type="component" value="Unassembled WGS sequence"/>
</dbReference>
<evidence type="ECO:0000313" key="3">
    <source>
        <dbReference type="EMBL" id="PON70724.1"/>
    </source>
</evidence>
<name>A0A2P5DBQ4_PARAD</name>
<accession>A0A2P5DBQ4</accession>
<proteinExistence type="predicted"/>
<dbReference type="AlphaFoldDB" id="A0A2P5DBQ4"/>
<dbReference type="EMBL" id="JXTB01000048">
    <property type="protein sequence ID" value="PON70724.1"/>
    <property type="molecule type" value="Genomic_DNA"/>
</dbReference>
<keyword evidence="2" id="KW-0732">Signal</keyword>
<gene>
    <name evidence="3" type="ORF">PanWU01x14_077500</name>
</gene>
<feature type="transmembrane region" description="Helical" evidence="1">
    <location>
        <begin position="83"/>
        <end position="104"/>
    </location>
</feature>
<reference evidence="4" key="1">
    <citation type="submission" date="2016-06" db="EMBL/GenBank/DDBJ databases">
        <title>Parallel loss of symbiosis genes in relatives of nitrogen-fixing non-legume Parasponia.</title>
        <authorList>
            <person name="Van Velzen R."/>
            <person name="Holmer R."/>
            <person name="Bu F."/>
            <person name="Rutten L."/>
            <person name="Van Zeijl A."/>
            <person name="Liu W."/>
            <person name="Santuari L."/>
            <person name="Cao Q."/>
            <person name="Sharma T."/>
            <person name="Shen D."/>
            <person name="Roswanjaya Y."/>
            <person name="Wardhani T."/>
            <person name="Kalhor M.S."/>
            <person name="Jansen J."/>
            <person name="Van den Hoogen J."/>
            <person name="Gungor B."/>
            <person name="Hartog M."/>
            <person name="Hontelez J."/>
            <person name="Verver J."/>
            <person name="Yang W.-C."/>
            <person name="Schijlen E."/>
            <person name="Repin R."/>
            <person name="Schilthuizen M."/>
            <person name="Schranz E."/>
            <person name="Heidstra R."/>
            <person name="Miyata K."/>
            <person name="Fedorova E."/>
            <person name="Kohlen W."/>
            <person name="Bisseling T."/>
            <person name="Smit S."/>
            <person name="Geurts R."/>
        </authorList>
    </citation>
    <scope>NUCLEOTIDE SEQUENCE [LARGE SCALE GENOMIC DNA]</scope>
    <source>
        <strain evidence="4">cv. WU1-14</strain>
    </source>
</reference>
<sequence length="114" mass="13550">MAVYIFLWFCFFFCFFSFLNLVHPLLSSPGDSISSLLTLPYPAQVGDLILFLFFILFFRILNLKKQMCRQELGAVHMSMEVEVVRIFSFFFQRVFPLFSFHFFLLCSHCFLENV</sequence>
<evidence type="ECO:0000256" key="1">
    <source>
        <dbReference type="SAM" id="Phobius"/>
    </source>
</evidence>
<feature type="chain" id="PRO_5015135296" description="Transmembrane protein" evidence="2">
    <location>
        <begin position="25"/>
        <end position="114"/>
    </location>
</feature>
<comment type="caution">
    <text evidence="3">The sequence shown here is derived from an EMBL/GenBank/DDBJ whole genome shotgun (WGS) entry which is preliminary data.</text>
</comment>
<keyword evidence="1" id="KW-1133">Transmembrane helix</keyword>
<protein>
    <recommendedName>
        <fullName evidence="5">Transmembrane protein</fullName>
    </recommendedName>
</protein>
<organism evidence="3 4">
    <name type="scientific">Parasponia andersonii</name>
    <name type="common">Sponia andersonii</name>
    <dbReference type="NCBI Taxonomy" id="3476"/>
    <lineage>
        <taxon>Eukaryota</taxon>
        <taxon>Viridiplantae</taxon>
        <taxon>Streptophyta</taxon>
        <taxon>Embryophyta</taxon>
        <taxon>Tracheophyta</taxon>
        <taxon>Spermatophyta</taxon>
        <taxon>Magnoliopsida</taxon>
        <taxon>eudicotyledons</taxon>
        <taxon>Gunneridae</taxon>
        <taxon>Pentapetalae</taxon>
        <taxon>rosids</taxon>
        <taxon>fabids</taxon>
        <taxon>Rosales</taxon>
        <taxon>Cannabaceae</taxon>
        <taxon>Parasponia</taxon>
    </lineage>
</organism>
<keyword evidence="1" id="KW-0472">Membrane</keyword>
<evidence type="ECO:0000313" key="4">
    <source>
        <dbReference type="Proteomes" id="UP000237105"/>
    </source>
</evidence>
<evidence type="ECO:0000256" key="2">
    <source>
        <dbReference type="SAM" id="SignalP"/>
    </source>
</evidence>